<dbReference type="RefSeq" id="WP_130414494.1">
    <property type="nucleotide sequence ID" value="NZ_SHKX01000013.1"/>
</dbReference>
<dbReference type="EMBL" id="SHKX01000013">
    <property type="protein sequence ID" value="RZU38699.1"/>
    <property type="molecule type" value="Genomic_DNA"/>
</dbReference>
<dbReference type="InterPro" id="IPR050177">
    <property type="entry name" value="Lipid_A_modif_metabolic_enz"/>
</dbReference>
<dbReference type="PANTHER" id="PTHR43245">
    <property type="entry name" value="BIFUNCTIONAL POLYMYXIN RESISTANCE PROTEIN ARNA"/>
    <property type="match status" value="1"/>
</dbReference>
<dbReference type="Gene3D" id="3.40.50.720">
    <property type="entry name" value="NAD(P)-binding Rossmann-like Domain"/>
    <property type="match status" value="1"/>
</dbReference>
<dbReference type="InterPro" id="IPR036291">
    <property type="entry name" value="NAD(P)-bd_dom_sf"/>
</dbReference>
<dbReference type="AlphaFoldDB" id="A0A4Q7YPP0"/>
<proteinExistence type="predicted"/>
<dbReference type="OrthoDB" id="9801056at2"/>
<name>A0A4Q7YPP0_9GAMM</name>
<accession>A0A4Q7YPP0</accession>
<dbReference type="SUPFAM" id="SSF51735">
    <property type="entry name" value="NAD(P)-binding Rossmann-fold domains"/>
    <property type="match status" value="1"/>
</dbReference>
<feature type="domain" description="NAD-dependent epimerase/dehydratase" evidence="1">
    <location>
        <begin position="7"/>
        <end position="224"/>
    </location>
</feature>
<protein>
    <submittedName>
        <fullName evidence="2">Nucleoside-diphosphate-sugar epimerase</fullName>
    </submittedName>
</protein>
<dbReference type="Proteomes" id="UP000292423">
    <property type="component" value="Unassembled WGS sequence"/>
</dbReference>
<comment type="caution">
    <text evidence="2">The sequence shown here is derived from an EMBL/GenBank/DDBJ whole genome shotgun (WGS) entry which is preliminary data.</text>
</comment>
<dbReference type="Pfam" id="PF01370">
    <property type="entry name" value="Epimerase"/>
    <property type="match status" value="1"/>
</dbReference>
<keyword evidence="3" id="KW-1185">Reference proteome</keyword>
<organism evidence="2 3">
    <name type="scientific">Fluviicoccus keumensis</name>
    <dbReference type="NCBI Taxonomy" id="1435465"/>
    <lineage>
        <taxon>Bacteria</taxon>
        <taxon>Pseudomonadati</taxon>
        <taxon>Pseudomonadota</taxon>
        <taxon>Gammaproteobacteria</taxon>
        <taxon>Moraxellales</taxon>
        <taxon>Moraxellaceae</taxon>
        <taxon>Fluviicoccus</taxon>
    </lineage>
</organism>
<evidence type="ECO:0000259" key="1">
    <source>
        <dbReference type="Pfam" id="PF01370"/>
    </source>
</evidence>
<reference evidence="2 3" key="1">
    <citation type="submission" date="2019-02" db="EMBL/GenBank/DDBJ databases">
        <title>Genomic Encyclopedia of Type Strains, Phase IV (KMG-IV): sequencing the most valuable type-strain genomes for metagenomic binning, comparative biology and taxonomic classification.</title>
        <authorList>
            <person name="Goeker M."/>
        </authorList>
    </citation>
    <scope>NUCLEOTIDE SEQUENCE [LARGE SCALE GENOMIC DNA]</scope>
    <source>
        <strain evidence="2 3">DSM 105135</strain>
    </source>
</reference>
<evidence type="ECO:0000313" key="2">
    <source>
        <dbReference type="EMBL" id="RZU38699.1"/>
    </source>
</evidence>
<dbReference type="InterPro" id="IPR001509">
    <property type="entry name" value="Epimerase_deHydtase"/>
</dbReference>
<gene>
    <name evidence="2" type="ORF">EV700_2634</name>
</gene>
<sequence length="326" mass="34634">MQIPAKVFITGANGFIGRAIADRFRALGSGVVGVDLNANRELNVHAANVAQPGDWQQLAKGCELVIHTAAVVSNAAPAALYRSVSLGSARLAVQAAVQGDAGRFLHLSSIAAYGLDFDSDRTESDDIALLSGFPYCDAKAASEHPVLAAHAAGEMACTIVRPGDVYGPGSRPWVLIPLDMMKKRQFLLPAGGRGLFSPVYIDNLLDGMVAAALNPAGSGQIFNITDGKSVPCVDFFTPHWRWAGNRGKPPVLPTAVAKTVTRAGEFLLNDVLKQNTEISAGSLAMMTRRAGYSIAKAERVLGYRPAVDLETGLQRTGEWLLQQRLV</sequence>
<evidence type="ECO:0000313" key="3">
    <source>
        <dbReference type="Proteomes" id="UP000292423"/>
    </source>
</evidence>